<dbReference type="PANTHER" id="PTHR12372:SF5">
    <property type="entry name" value="PECANEX-LIKE PROTEIN 2"/>
    <property type="match status" value="1"/>
</dbReference>
<dbReference type="Ensembl" id="ENSXETT00000053128">
    <property type="protein sequence ID" value="ENSXETP00000053128"/>
    <property type="gene ID" value="ENSXETG00000014571"/>
</dbReference>
<dbReference type="ExpressionAtlas" id="F7AD42">
    <property type="expression patterns" value="baseline"/>
</dbReference>
<evidence type="ECO:0000256" key="1">
    <source>
        <dbReference type="ARBA" id="ARBA00004141"/>
    </source>
</evidence>
<comment type="similarity">
    <text evidence="2 6">Belongs to the pecanex family.</text>
</comment>
<evidence type="ECO:0000256" key="5">
    <source>
        <dbReference type="ARBA" id="ARBA00023136"/>
    </source>
</evidence>
<feature type="transmembrane region" description="Helical" evidence="6">
    <location>
        <begin position="1130"/>
        <end position="1147"/>
    </location>
</feature>
<dbReference type="Xenbase" id="XB-GENE-5879835">
    <property type="gene designation" value="pcnx2"/>
</dbReference>
<dbReference type="InterPro" id="IPR007735">
    <property type="entry name" value="Pecanex_C"/>
</dbReference>
<sequence>MASQVLQILRQGVWAALTGGWYHDPESSQFNNTCHLYLWIVLLVLPLGMYLGLPPTVFTLCLYCGFTTVFFAAIKCVIYRLHLMFDEGIETNHKKKKKTTRSKEKEISSTNITINHTLLSNNAENGGGGIRHNIALSNHSSAKWQETSCCSSSGSVGHPCQDSLQDLKVKADKTIRNRQDGIVDQELCIHPATQELSHNAHSRYNIVGSGMPSEAQLVINENTSQANSSGEEHFKGINEKHLNVKFSKNYLKAENENDKYRENSVKVHVMEEVVETDVCGKFPRPMPNVEEPIKILITMNNDLDMMSGLKRSLSLNDLRKDNILRLDSGVKQGNKQFTGKDNSKIKSELPIKSTCMDNYAVYHMHKSSDCLNRNTSCSPCSGYESSNLDCSNIANSSKGVPKFVSRDFDFNIIIESKVTVCTDLKMNPHDCVSKTATEKQHTGVQSLDSGTDDKNSNNIFYDKPKTLPLSKSDLEAKEGQFPNESNVTEFISLLESINISKAPPFNFRRELKESKGDRCLKDVAFVCLKDSTSMDQDVRVTEEDKCDLLPEQRFPSEKCKDSLYQDLHSVNMHPDQSSNPRKIIYQLTHAHPSQQDSSVLQILSGSEASIPEGKSIEEMNVYVDNHGDKISCFVKAGSPSDLQCQNANPECISLEHELELSSASESEEHISGVSEALSSQEVSHILGRKANSETPEPLSQEIKESLCDKSQISSLREELYKCRIFPGKWIKVWFDRLTLLALIDRTEDVGENVLGVILAILVSFLGYLVLSQGLCKDIWILQFCIVIASCQYSLLKSVQPDPASPIHGYNKIITYSRPVYFCILCGLILLLDSGAQTTNMHLPVLYGIYLFSSNSFGIARDFVIMLVHCFPLISLLGLFPQINTFSIYFMEQIDRLIFGGSAALGLASALYALCRSSLAVAILYGFCLSAVKEPWDIRHTPALFSAFCGLLIALSYHLSRQSSDPSVLISLIKCKSLSKVCKEHCSSSEQEQDDPLPEKMQRSLKEILKSDLIICIIVAILSYAISASTVFLSLRPFLTYVLYGLALTVGLVIHYIIPQLRKHHPWLWISHPILQSKEHQEREVLDAAHLTWFEKLYLWLLCFEKYFLYPSIILNAVTVDAFSISKYKRFGIHFDTLLITLAGMKLLRSSFCNSLHQYIILGFTLLFFQFDYSSISESFLINFFIMSILFDKLWDLLEKLQYVFTYIAPWQIAWGSSFHVFAQLLAIPHSAMLFLQIFATSIFSTPLSPFLGSVIFIASYVRPVKFWEKNYNTKRVDHSNTRLVNQIEKDAGNDDNNLNSIFYEHLTRSLQKSLCGDLVLGRWGNYSSGDCFILTSDYLNALVHLIEIGNGFVTFQLRGLEFRGTYCQQREVEAITEGNEDNEDCCCCKPGHLPHMLSCNAAFNLRWLTWEVTRTRFILEGYNVIDNNAATMLQVFDLRKVLIKYYIKSIIYFTASSPKIMKWLKDESIQKALQPYTRWHHVENDLAMFSINVDEDYIPCLQGITRASFCSVYLDWIQFCANKGKMKVACDEDSSLITLCFGLCILGRRVLGTAAHHMSFSLDSFLHGLHTLFKGDFRIAARDEWVFADMDLLHTVVAPAIRMSLKLHQNQFACPEEYDDFSALFDAIQQFEKKVVICHEGDPAWRKAVLSNREELLTLRHVVDEGTDEYKVIMLHKSYLSFKVIKVNKECVRGLWAGQQQELIFLRNRDPERGSIQNNKQVLRNLINSSCDQPLGYPMYVSSLTISYLGTHERLRNMWGEPISFDSIRTWFQKKWIRMRKECDTSHHTGGNIEEMDCGGRSYSTDSQSASNINQSIRNPEHICSEMSHRNSLDIFTHEAIGKRKHRSQSAQTRASLCQKPPASSVSGPDLEKLDSCSEQFTSNYKMSRRVSASQHSLNNSSSSPFQHSPAISVAARKNLNQQTSRIQQSSQASSTSSTLSLLFGKRSFSSALVISGLSAADGDNTADTLSSTSVNIVICPHSKLDNQTKLKLHENGDTPDTKNVGQKADQGPSDETMEPSVFE</sequence>
<feature type="transmembrane region" description="Helical" evidence="6">
    <location>
        <begin position="865"/>
        <end position="890"/>
    </location>
</feature>
<name>F7AD42_XENTR</name>
<dbReference type="PANTHER" id="PTHR12372">
    <property type="entry name" value="PECANEX"/>
    <property type="match status" value="1"/>
</dbReference>
<evidence type="ECO:0000256" key="2">
    <source>
        <dbReference type="ARBA" id="ARBA00010170"/>
    </source>
</evidence>
<evidence type="ECO:0000256" key="3">
    <source>
        <dbReference type="ARBA" id="ARBA00022692"/>
    </source>
</evidence>
<keyword evidence="4 6" id="KW-1133">Transmembrane helix</keyword>
<evidence type="ECO:0000313" key="11">
    <source>
        <dbReference type="RefSeq" id="XP_031758209.1"/>
    </source>
</evidence>
<dbReference type="GeneTree" id="ENSGT00940000157374"/>
<feature type="transmembrane region" description="Helical" evidence="6">
    <location>
        <begin position="1012"/>
        <end position="1034"/>
    </location>
</feature>
<keyword evidence="10" id="KW-1185">Reference proteome</keyword>
<feature type="compositionally biased region" description="Polar residues" evidence="7">
    <location>
        <begin position="1802"/>
        <end position="1811"/>
    </location>
</feature>
<feature type="transmembrane region" description="Helical" evidence="6">
    <location>
        <begin position="753"/>
        <end position="770"/>
    </location>
</feature>
<reference evidence="9" key="1">
    <citation type="journal article" date="2010" name="Science">
        <title>The genome of the Western clawed frog Xenopus tropicalis.</title>
        <authorList>
            <person name="Hellsten U."/>
            <person name="Harland R.M."/>
            <person name="Gilchrist M.J."/>
            <person name="Hendrix D."/>
            <person name="Jurka J."/>
            <person name="Kapitonov V."/>
            <person name="Ovcharenko I."/>
            <person name="Putnam N.H."/>
            <person name="Shu S."/>
            <person name="Taher L."/>
            <person name="Blitz I.L."/>
            <person name="Blumberg B."/>
            <person name="Dichmann D.S."/>
            <person name="Dubchak I."/>
            <person name="Amaya E."/>
            <person name="Detter J.C."/>
            <person name="Fletcher R."/>
            <person name="Gerhard D.S."/>
            <person name="Goodstein D."/>
            <person name="Graves T."/>
            <person name="Grigoriev I.V."/>
            <person name="Grimwood J."/>
            <person name="Kawashima T."/>
            <person name="Lindquist E."/>
            <person name="Lucas S.M."/>
            <person name="Mead P.E."/>
            <person name="Mitros T."/>
            <person name="Ogino H."/>
            <person name="Ohta Y."/>
            <person name="Poliakov A.V."/>
            <person name="Pollet N."/>
            <person name="Robert J."/>
            <person name="Salamov A."/>
            <person name="Sater A.K."/>
            <person name="Schmutz J."/>
            <person name="Terry A."/>
            <person name="Vize P.D."/>
            <person name="Warren W.C."/>
            <person name="Wells D."/>
            <person name="Wills A."/>
            <person name="Wilson R.K."/>
            <person name="Zimmerman L.B."/>
            <person name="Zorn A.M."/>
            <person name="Grainger R."/>
            <person name="Grammer T."/>
            <person name="Khokha M.K."/>
            <person name="Richardson P.M."/>
            <person name="Rokhsar D.S."/>
        </authorList>
    </citation>
    <scope>NUCLEOTIDE SEQUENCE [LARGE SCALE GENOMIC DNA]</scope>
    <source>
        <strain evidence="9">Nigerian</strain>
    </source>
</reference>
<dbReference type="RefSeq" id="XP_031758209.1">
    <property type="nucleotide sequence ID" value="XM_031902349.1"/>
</dbReference>
<dbReference type="GeneID" id="779541"/>
<feature type="region of interest" description="Disordered" evidence="7">
    <location>
        <begin position="1842"/>
        <end position="1872"/>
    </location>
</feature>
<feature type="transmembrane region" description="Helical" evidence="6">
    <location>
        <begin position="1159"/>
        <end position="1190"/>
    </location>
</feature>
<feature type="transmembrane region" description="Helical" evidence="6">
    <location>
        <begin position="777"/>
        <end position="795"/>
    </location>
</feature>
<evidence type="ECO:0000256" key="6">
    <source>
        <dbReference type="RuleBase" id="RU367089"/>
    </source>
</evidence>
<evidence type="ECO:0000256" key="4">
    <source>
        <dbReference type="ARBA" id="ARBA00022989"/>
    </source>
</evidence>
<dbReference type="KEGG" id="xtr:779541"/>
<feature type="region of interest" description="Disordered" evidence="7">
    <location>
        <begin position="436"/>
        <end position="458"/>
    </location>
</feature>
<evidence type="ECO:0000313" key="9">
    <source>
        <dbReference type="Ensembl" id="ENSXETP00000053128"/>
    </source>
</evidence>
<feature type="transmembrane region" description="Helical" evidence="6">
    <location>
        <begin position="60"/>
        <end position="81"/>
    </location>
</feature>
<feature type="transmembrane region" description="Helical" evidence="6">
    <location>
        <begin position="1233"/>
        <end position="1261"/>
    </location>
</feature>
<dbReference type="GO" id="GO:0016020">
    <property type="term" value="C:membrane"/>
    <property type="evidence" value="ECO:0007669"/>
    <property type="project" value="UniProtKB-SubCell"/>
</dbReference>
<dbReference type="Bgee" id="ENSXETG00000014571">
    <property type="expression patterns" value="Expressed in brain and 2 other cell types or tissues"/>
</dbReference>
<feature type="transmembrane region" description="Helical" evidence="6">
    <location>
        <begin position="1202"/>
        <end position="1221"/>
    </location>
</feature>
<dbReference type="OrthoDB" id="10037631at2759"/>
<evidence type="ECO:0000313" key="10">
    <source>
        <dbReference type="Proteomes" id="UP000008143"/>
    </source>
</evidence>
<protein>
    <recommendedName>
        <fullName evidence="6">Pecanex-like protein</fullName>
    </recommendedName>
</protein>
<feature type="transmembrane region" description="Helical" evidence="6">
    <location>
        <begin position="1040"/>
        <end position="1057"/>
    </location>
</feature>
<keyword evidence="5 6" id="KW-0472">Membrane</keyword>
<dbReference type="eggNOG" id="KOG3604">
    <property type="taxonomic scope" value="Eukaryota"/>
</dbReference>
<organism evidence="9">
    <name type="scientific">Xenopus tropicalis</name>
    <name type="common">Western clawed frog</name>
    <name type="synonym">Silurana tropicalis</name>
    <dbReference type="NCBI Taxonomy" id="8364"/>
    <lineage>
        <taxon>Eukaryota</taxon>
        <taxon>Metazoa</taxon>
        <taxon>Chordata</taxon>
        <taxon>Craniata</taxon>
        <taxon>Vertebrata</taxon>
        <taxon>Euteleostomi</taxon>
        <taxon>Amphibia</taxon>
        <taxon>Batrachia</taxon>
        <taxon>Anura</taxon>
        <taxon>Pipoidea</taxon>
        <taxon>Pipidae</taxon>
        <taxon>Xenopodinae</taxon>
        <taxon>Xenopus</taxon>
        <taxon>Silurana</taxon>
    </lineage>
</organism>
<accession>F7AD42</accession>
<feature type="transmembrane region" description="Helical" evidence="6">
    <location>
        <begin position="938"/>
        <end position="958"/>
    </location>
</feature>
<dbReference type="CTD" id="80003"/>
<keyword evidence="3 6" id="KW-0812">Transmembrane</keyword>
<dbReference type="HOGENOM" id="CLU_000602_3_1_1"/>
<dbReference type="AGR" id="Xenbase:XB-GENE-5879835"/>
<feature type="region of interest" description="Disordered" evidence="7">
    <location>
        <begin position="1788"/>
        <end position="1811"/>
    </location>
</feature>
<gene>
    <name evidence="9 11 12" type="primary">pcnx2</name>
</gene>
<comment type="subcellular location">
    <subcellularLocation>
        <location evidence="1 6">Membrane</location>
        <topology evidence="1 6">Multi-pass membrane protein</topology>
    </subcellularLocation>
</comment>
<feature type="compositionally biased region" description="Polar residues" evidence="7">
    <location>
        <begin position="1849"/>
        <end position="1867"/>
    </location>
</feature>
<evidence type="ECO:0000256" key="7">
    <source>
        <dbReference type="SAM" id="MobiDB-lite"/>
    </source>
</evidence>
<feature type="compositionally biased region" description="Basic and acidic residues" evidence="7">
    <location>
        <begin position="1989"/>
        <end position="2001"/>
    </location>
</feature>
<feature type="transmembrane region" description="Helical" evidence="6">
    <location>
        <begin position="1106"/>
        <end position="1124"/>
    </location>
</feature>
<reference evidence="9" key="2">
    <citation type="submission" date="2011-06" db="UniProtKB">
        <authorList>
            <consortium name="Ensembl"/>
        </authorList>
    </citation>
    <scope>IDENTIFICATION</scope>
</reference>
<dbReference type="Proteomes" id="UP000008143">
    <property type="component" value="Chromosome 5"/>
</dbReference>
<evidence type="ECO:0000313" key="12">
    <source>
        <dbReference type="Xenbase" id="XB-GENE-5879835"/>
    </source>
</evidence>
<dbReference type="OMA" id="VFCALIW"/>
<feature type="domain" description="Pecanex C-terminal" evidence="8">
    <location>
        <begin position="1531"/>
        <end position="1753"/>
    </location>
</feature>
<proteinExistence type="inferred from homology"/>
<feature type="transmembrane region" description="Helical" evidence="6">
    <location>
        <begin position="36"/>
        <end position="53"/>
    </location>
</feature>
<dbReference type="InterPro" id="IPR039797">
    <property type="entry name" value="Pecanex"/>
</dbReference>
<feature type="transmembrane region" description="Helical" evidence="6">
    <location>
        <begin position="902"/>
        <end position="926"/>
    </location>
</feature>
<evidence type="ECO:0000259" key="8">
    <source>
        <dbReference type="Pfam" id="PF05041"/>
    </source>
</evidence>
<feature type="region of interest" description="Disordered" evidence="7">
    <location>
        <begin position="1989"/>
        <end position="2024"/>
    </location>
</feature>
<reference evidence="11" key="3">
    <citation type="submission" date="2025-04" db="UniProtKB">
        <authorList>
            <consortium name="RefSeq"/>
        </authorList>
    </citation>
    <scope>IDENTIFICATION</scope>
    <source>
        <strain evidence="11">Nigerian</strain>
        <tissue evidence="11">Liver and blood</tissue>
    </source>
</reference>
<feature type="transmembrane region" description="Helical" evidence="6">
    <location>
        <begin position="815"/>
        <end position="831"/>
    </location>
</feature>
<dbReference type="Pfam" id="PF05041">
    <property type="entry name" value="Pecanex_C"/>
    <property type="match status" value="1"/>
</dbReference>